<protein>
    <recommendedName>
        <fullName evidence="10">G protein coupled receptor</fullName>
    </recommendedName>
</protein>
<dbReference type="GO" id="GO:0016020">
    <property type="term" value="C:membrane"/>
    <property type="evidence" value="ECO:0007669"/>
    <property type="project" value="UniProtKB-SubCell"/>
</dbReference>
<dbReference type="InterPro" id="IPR025969">
    <property type="entry name" value="ABA_GPCR_dom"/>
</dbReference>
<sequence>METELPASRPTLVYQTTLFFFSRAALFYICRVYLIRSLYKLSPEAPSGFATLTTDSPLITPTTPRSPSRSGNNSYFELGNLPAPNVSRSHLRGGMRWGVGPTSVARSAFALCFSESCSLFLLVMCQAYGIMSARSRYLNWRISLVTLIILVLIVIPFLQCLFIAYRPNKTDLTVSLPRRLALPFFFFSAYALVLLRIPLMGNSNDMDTLTAALVRLSVMGTVVLGTLSGFGAIATAWMFADALGKKRWEEITKQDIASAEHSLTRVRNDLDLRNREAQALELQNTKKPQPRSWGSRFLGAFSGESEATSLRREIAGLRALEVEMSRELEHMRSRQARTEFSKTLSGRIWNAGGWLFGAYCAFRVVNSATNLLFLFLGLRQYPTSMPADTCAPSPTTPCTGMSMAPPDLISGALGLLVSLVPGIPLERSEADQVARQISLFLVGCIVLSSIRVVLVGVGKILRVTSRSVLTSLALLILAQLMGTYLLSTLIQLRTSFPSSANSGNDGSNTAPSLFSTLPTFEAFGWIFDATFLVSACVTMAWRWLEVRLQGM</sequence>
<evidence type="ECO:0000256" key="1">
    <source>
        <dbReference type="ARBA" id="ARBA00004141"/>
    </source>
</evidence>
<comment type="caution">
    <text evidence="8">The sequence shown here is derived from an EMBL/GenBank/DDBJ whole genome shotgun (WGS) entry which is preliminary data.</text>
</comment>
<name>A0A8H2XVB6_9AGAM</name>
<comment type="subcellular location">
    <subcellularLocation>
        <location evidence="1">Membrane</location>
        <topology evidence="1">Multi-pass membrane protein</topology>
    </subcellularLocation>
</comment>
<dbReference type="Pfam" id="PF12537">
    <property type="entry name" value="GPHR_N"/>
    <property type="match status" value="1"/>
</dbReference>
<feature type="transmembrane region" description="Helical" evidence="5">
    <location>
        <begin position="437"/>
        <end position="457"/>
    </location>
</feature>
<dbReference type="AlphaFoldDB" id="A0A8H2XVB6"/>
<feature type="transmembrane region" description="Helical" evidence="5">
    <location>
        <begin position="12"/>
        <end position="34"/>
    </location>
</feature>
<evidence type="ECO:0008006" key="10">
    <source>
        <dbReference type="Google" id="ProtNLM"/>
    </source>
</evidence>
<evidence type="ECO:0000259" key="6">
    <source>
        <dbReference type="Pfam" id="PF12430"/>
    </source>
</evidence>
<dbReference type="InterPro" id="IPR022535">
    <property type="entry name" value="Golgi_pH-regulator_cons_dom"/>
</dbReference>
<dbReference type="InterPro" id="IPR015672">
    <property type="entry name" value="GPHR/GTG"/>
</dbReference>
<dbReference type="PANTHER" id="PTHR15948:SF0">
    <property type="entry name" value="GOLGI PH REGULATOR A-RELATED"/>
    <property type="match status" value="1"/>
</dbReference>
<feature type="transmembrane region" description="Helical" evidence="5">
    <location>
        <begin position="142"/>
        <end position="165"/>
    </location>
</feature>
<evidence type="ECO:0000256" key="4">
    <source>
        <dbReference type="ARBA" id="ARBA00023136"/>
    </source>
</evidence>
<keyword evidence="4 5" id="KW-0472">Membrane</keyword>
<feature type="transmembrane region" description="Helical" evidence="5">
    <location>
        <begin position="180"/>
        <end position="199"/>
    </location>
</feature>
<dbReference type="EMBL" id="CAJMWS010000332">
    <property type="protein sequence ID" value="CAE6434987.1"/>
    <property type="molecule type" value="Genomic_DNA"/>
</dbReference>
<accession>A0A8H2XVB6</accession>
<evidence type="ECO:0000313" key="9">
    <source>
        <dbReference type="Proteomes" id="UP000663846"/>
    </source>
</evidence>
<keyword evidence="3 5" id="KW-1133">Transmembrane helix</keyword>
<evidence type="ECO:0000256" key="2">
    <source>
        <dbReference type="ARBA" id="ARBA00022692"/>
    </source>
</evidence>
<evidence type="ECO:0000259" key="7">
    <source>
        <dbReference type="Pfam" id="PF12537"/>
    </source>
</evidence>
<evidence type="ECO:0000256" key="5">
    <source>
        <dbReference type="SAM" id="Phobius"/>
    </source>
</evidence>
<feature type="transmembrane region" description="Helical" evidence="5">
    <location>
        <begin position="219"/>
        <end position="240"/>
    </location>
</feature>
<feature type="transmembrane region" description="Helical" evidence="5">
    <location>
        <begin position="469"/>
        <end position="490"/>
    </location>
</feature>
<dbReference type="PANTHER" id="PTHR15948">
    <property type="entry name" value="G-PROTEIN COUPLED RECEPTOR 89-RELATED"/>
    <property type="match status" value="1"/>
</dbReference>
<organism evidence="8 9">
    <name type="scientific">Rhizoctonia solani</name>
    <dbReference type="NCBI Taxonomy" id="456999"/>
    <lineage>
        <taxon>Eukaryota</taxon>
        <taxon>Fungi</taxon>
        <taxon>Dikarya</taxon>
        <taxon>Basidiomycota</taxon>
        <taxon>Agaricomycotina</taxon>
        <taxon>Agaricomycetes</taxon>
        <taxon>Cantharellales</taxon>
        <taxon>Ceratobasidiaceae</taxon>
        <taxon>Rhizoctonia</taxon>
    </lineage>
</organism>
<gene>
    <name evidence="8" type="ORF">RDB_LOCUS118729</name>
</gene>
<feature type="transmembrane region" description="Helical" evidence="5">
    <location>
        <begin position="522"/>
        <end position="544"/>
    </location>
</feature>
<reference evidence="8" key="1">
    <citation type="submission" date="2021-01" db="EMBL/GenBank/DDBJ databases">
        <authorList>
            <person name="Kaushik A."/>
        </authorList>
    </citation>
    <scope>NUCLEOTIDE SEQUENCE</scope>
    <source>
        <strain evidence="8">AG1-1C</strain>
    </source>
</reference>
<evidence type="ECO:0000256" key="3">
    <source>
        <dbReference type="ARBA" id="ARBA00022989"/>
    </source>
</evidence>
<keyword evidence="2 5" id="KW-0812">Transmembrane</keyword>
<feature type="domain" description="Golgi pH regulator conserved" evidence="7">
    <location>
        <begin position="208"/>
        <end position="276"/>
    </location>
</feature>
<dbReference type="Proteomes" id="UP000663846">
    <property type="component" value="Unassembled WGS sequence"/>
</dbReference>
<evidence type="ECO:0000313" key="8">
    <source>
        <dbReference type="EMBL" id="CAE6434987.1"/>
    </source>
</evidence>
<feature type="domain" description="Abscisic acid G-protein coupled receptor-like" evidence="6">
    <location>
        <begin position="340"/>
        <end position="545"/>
    </location>
</feature>
<dbReference type="Pfam" id="PF12430">
    <property type="entry name" value="ABA_GPCR"/>
    <property type="match status" value="1"/>
</dbReference>
<proteinExistence type="predicted"/>